<feature type="transmembrane region" description="Helical" evidence="7">
    <location>
        <begin position="774"/>
        <end position="792"/>
    </location>
</feature>
<feature type="region of interest" description="Disordered" evidence="6">
    <location>
        <begin position="1"/>
        <end position="221"/>
    </location>
</feature>
<feature type="transmembrane region" description="Helical" evidence="7">
    <location>
        <begin position="554"/>
        <end position="573"/>
    </location>
</feature>
<accession>A0A5D3AKL3</accession>
<feature type="region of interest" description="Disordered" evidence="6">
    <location>
        <begin position="350"/>
        <end position="416"/>
    </location>
</feature>
<dbReference type="PANTHER" id="PTHR22950">
    <property type="entry name" value="AMINO ACID TRANSPORTER"/>
    <property type="match status" value="1"/>
</dbReference>
<keyword evidence="3 7" id="KW-0812">Transmembrane</keyword>
<dbReference type="InterPro" id="IPR013057">
    <property type="entry name" value="AA_transpt_TM"/>
</dbReference>
<evidence type="ECO:0000256" key="6">
    <source>
        <dbReference type="SAM" id="MobiDB-lite"/>
    </source>
</evidence>
<dbReference type="GO" id="GO:0015179">
    <property type="term" value="F:L-amino acid transmembrane transporter activity"/>
    <property type="evidence" value="ECO:0007669"/>
    <property type="project" value="TreeGrafter"/>
</dbReference>
<feature type="transmembrane region" description="Helical" evidence="7">
    <location>
        <begin position="629"/>
        <end position="652"/>
    </location>
</feature>
<dbReference type="Pfam" id="PF01490">
    <property type="entry name" value="Aa_trans"/>
    <property type="match status" value="1"/>
</dbReference>
<evidence type="ECO:0000256" key="5">
    <source>
        <dbReference type="ARBA" id="ARBA00023136"/>
    </source>
</evidence>
<comment type="subcellular location">
    <subcellularLocation>
        <location evidence="1">Membrane</location>
        <topology evidence="1">Multi-pass membrane protein</topology>
    </subcellularLocation>
</comment>
<gene>
    <name evidence="9" type="ORF">B9479_007344</name>
</gene>
<evidence type="ECO:0000259" key="8">
    <source>
        <dbReference type="Pfam" id="PF01490"/>
    </source>
</evidence>
<comment type="similarity">
    <text evidence="2">Belongs to the amino acid/polyamine transporter 2 family.</text>
</comment>
<name>A0A5D3AKL3_9TREE</name>
<dbReference type="Gene3D" id="1.20.1740.10">
    <property type="entry name" value="Amino acid/polyamine transporter I"/>
    <property type="match status" value="1"/>
</dbReference>
<organism evidence="9 10">
    <name type="scientific">Cryptococcus floricola</name>
    <dbReference type="NCBI Taxonomy" id="2591691"/>
    <lineage>
        <taxon>Eukaryota</taxon>
        <taxon>Fungi</taxon>
        <taxon>Dikarya</taxon>
        <taxon>Basidiomycota</taxon>
        <taxon>Agaricomycotina</taxon>
        <taxon>Tremellomycetes</taxon>
        <taxon>Tremellales</taxon>
        <taxon>Cryptococcaceae</taxon>
        <taxon>Cryptococcus</taxon>
    </lineage>
</organism>
<feature type="transmembrane region" description="Helical" evidence="7">
    <location>
        <begin position="596"/>
        <end position="617"/>
    </location>
</feature>
<feature type="transmembrane region" description="Helical" evidence="7">
    <location>
        <begin position="444"/>
        <end position="469"/>
    </location>
</feature>
<feature type="transmembrane region" description="Helical" evidence="7">
    <location>
        <begin position="672"/>
        <end position="697"/>
    </location>
</feature>
<evidence type="ECO:0000256" key="7">
    <source>
        <dbReference type="SAM" id="Phobius"/>
    </source>
</evidence>
<keyword evidence="10" id="KW-1185">Reference proteome</keyword>
<feature type="transmembrane region" description="Helical" evidence="7">
    <location>
        <begin position="518"/>
        <end position="542"/>
    </location>
</feature>
<evidence type="ECO:0000256" key="3">
    <source>
        <dbReference type="ARBA" id="ARBA00022692"/>
    </source>
</evidence>
<feature type="compositionally biased region" description="Acidic residues" evidence="6">
    <location>
        <begin position="350"/>
        <end position="359"/>
    </location>
</feature>
<dbReference type="Proteomes" id="UP000322245">
    <property type="component" value="Unassembled WGS sequence"/>
</dbReference>
<reference evidence="9 10" key="1">
    <citation type="submission" date="2017-05" db="EMBL/GenBank/DDBJ databases">
        <title>The Genome Sequence of Tsuchiyaea wingfieldii DSM 27421.</title>
        <authorList>
            <person name="Cuomo C."/>
            <person name="Passer A."/>
            <person name="Billmyre B."/>
            <person name="Heitman J."/>
        </authorList>
    </citation>
    <scope>NUCLEOTIDE SEQUENCE [LARGE SCALE GENOMIC DNA]</scope>
    <source>
        <strain evidence="9 10">DSM 27421</strain>
    </source>
</reference>
<protein>
    <recommendedName>
        <fullName evidence="8">Amino acid transporter transmembrane domain-containing protein</fullName>
    </recommendedName>
</protein>
<evidence type="ECO:0000313" key="10">
    <source>
        <dbReference type="Proteomes" id="UP000322245"/>
    </source>
</evidence>
<proteinExistence type="inferred from homology"/>
<feature type="compositionally biased region" description="Basic and acidic residues" evidence="6">
    <location>
        <begin position="61"/>
        <end position="72"/>
    </location>
</feature>
<feature type="transmembrane region" description="Helical" evidence="7">
    <location>
        <begin position="490"/>
        <end position="512"/>
    </location>
</feature>
<evidence type="ECO:0000256" key="2">
    <source>
        <dbReference type="ARBA" id="ARBA00008066"/>
    </source>
</evidence>
<evidence type="ECO:0000313" key="9">
    <source>
        <dbReference type="EMBL" id="TYJ52067.1"/>
    </source>
</evidence>
<feature type="transmembrane region" description="Helical" evidence="7">
    <location>
        <begin position="718"/>
        <end position="735"/>
    </location>
</feature>
<comment type="caution">
    <text evidence="9">The sequence shown here is derived from an EMBL/GenBank/DDBJ whole genome shotgun (WGS) entry which is preliminary data.</text>
</comment>
<dbReference type="EMBL" id="NIDF01000160">
    <property type="protein sequence ID" value="TYJ52067.1"/>
    <property type="molecule type" value="Genomic_DNA"/>
</dbReference>
<keyword evidence="4 7" id="KW-1133">Transmembrane helix</keyword>
<keyword evidence="5 7" id="KW-0472">Membrane</keyword>
<sequence>MPPPESLPRSENTTPPIPNIPPRQSSNTAQGLPRSLGASWRGASPLSAPRAEGGRSASTGKEGKEEKEEKGKGRGKTASPRASNENLNLIGAKTEPRAQHAASALTAALGASQPSSPAVPASETLAPAPAPSLSRQGSSTFARPSFSRAGSGASTPKLGVSYAKSPQPQSGPGPGDSGLSNLVDVTDEEKARVLRRHLVSAEERQVGPSPSPNGSGAATPTKVDFDEAVVPGESGVTGYGSTDNTRDDADQFPIPYDAPGGDVTHDLYKWQHDHRSRPGRSASFSHVPVDRSDLDPSLAHIKEPGGFRRNFVVNRAQEQGLEAPDMVRNVIDFLFLYGHFAGEDLNEDEDVLEEEDEEAFPAGAGSSTYARRPFPADDLEDTARGQQVGERRPLLGSTKRTMSRRRRAKSGPGQGTASVTQALLKGFVGTGILFMGKAFFNGGILFSAIVMVAIAMISLWSFLLLVEAYMAVPGSFGDIGGALYGNNMRYIILFSITVSQIGFVAAYTIFIAENLQAFIMAVTKCATYVPIKYLIFAQLIIFMPLSMIRNLAKLSGTALVADAFILIGILYIGGNEISVLSNRGVADVQLFNPDSFPLLIGTAVFAFEGIGLVIPITESMKEPKKFPRLLSGIMVLVAVLFAGAGVMSYAAYGSEIQTVVIVNLPQDDKFVQAVQFLYSVAILLSSPLQLFPAVRIMENGLFSKSGKHNPSVKWQKNVFRACTVVFCSLLSWAGSSELDKFVSLIGSFACIPLCFIYPPMLHLRACADTRRARIMDWTLIVFGVVVGAFTTVQTLRSLFIPTPAGPKFGNWRSLDRMLCDLGSCTTLQELYVILSRVRSLEGLIIITPLRNKKLWNQHASQELRDELKRLDMESKETIEGRMAEARSWFPVDLDIGV</sequence>
<feature type="region of interest" description="Disordered" evidence="6">
    <location>
        <begin position="233"/>
        <end position="253"/>
    </location>
</feature>
<dbReference type="AlphaFoldDB" id="A0A5D3AKL3"/>
<evidence type="ECO:0000256" key="4">
    <source>
        <dbReference type="ARBA" id="ARBA00022989"/>
    </source>
</evidence>
<evidence type="ECO:0000256" key="1">
    <source>
        <dbReference type="ARBA" id="ARBA00004141"/>
    </source>
</evidence>
<feature type="compositionally biased region" description="Polar residues" evidence="6">
    <location>
        <begin position="133"/>
        <end position="142"/>
    </location>
</feature>
<feature type="compositionally biased region" description="Low complexity" evidence="6">
    <location>
        <begin position="99"/>
        <end position="122"/>
    </location>
</feature>
<dbReference type="GO" id="GO:0005774">
    <property type="term" value="C:vacuolar membrane"/>
    <property type="evidence" value="ECO:0007669"/>
    <property type="project" value="TreeGrafter"/>
</dbReference>
<feature type="transmembrane region" description="Helical" evidence="7">
    <location>
        <begin position="741"/>
        <end position="762"/>
    </location>
</feature>
<feature type="domain" description="Amino acid transporter transmembrane" evidence="8">
    <location>
        <begin position="418"/>
        <end position="794"/>
    </location>
</feature>
<dbReference type="PANTHER" id="PTHR22950:SF666">
    <property type="entry name" value="VACUOLAR AMINO ACID TRANSPORTER 4"/>
    <property type="match status" value="1"/>
</dbReference>